<dbReference type="RefSeq" id="WP_076756841.1">
    <property type="nucleotide sequence ID" value="NZ_FTPL01000001.1"/>
</dbReference>
<dbReference type="OrthoDB" id="87299at2"/>
<keyword evidence="1" id="KW-0808">Transferase</keyword>
<proteinExistence type="predicted"/>
<evidence type="ECO:0000259" key="3">
    <source>
        <dbReference type="PROSITE" id="PS51186"/>
    </source>
</evidence>
<protein>
    <recommendedName>
        <fullName evidence="3">N-acetyltransferase domain-containing protein</fullName>
    </recommendedName>
</protein>
<keyword evidence="5" id="KW-1185">Reference proteome</keyword>
<dbReference type="PANTHER" id="PTHR43877:SF2">
    <property type="entry name" value="AMINOALKYLPHOSPHONATE N-ACETYLTRANSFERASE-RELATED"/>
    <property type="match status" value="1"/>
</dbReference>
<feature type="domain" description="N-acetyltransferase" evidence="3">
    <location>
        <begin position="150"/>
        <end position="293"/>
    </location>
</feature>
<evidence type="ECO:0000256" key="2">
    <source>
        <dbReference type="ARBA" id="ARBA00023315"/>
    </source>
</evidence>
<gene>
    <name evidence="4" type="ORF">SAMN05428946_0572</name>
</gene>
<name>A0A1U7PMG6_9BACI</name>
<organism evidence="4 5">
    <name type="scientific">Edaphobacillus lindanitolerans</name>
    <dbReference type="NCBI Taxonomy" id="550447"/>
    <lineage>
        <taxon>Bacteria</taxon>
        <taxon>Bacillati</taxon>
        <taxon>Bacillota</taxon>
        <taxon>Bacilli</taxon>
        <taxon>Bacillales</taxon>
        <taxon>Bacillaceae</taxon>
        <taxon>Edaphobacillus</taxon>
    </lineage>
</organism>
<evidence type="ECO:0000256" key="1">
    <source>
        <dbReference type="ARBA" id="ARBA00022679"/>
    </source>
</evidence>
<dbReference type="PROSITE" id="PS51186">
    <property type="entry name" value="GNAT"/>
    <property type="match status" value="2"/>
</dbReference>
<dbReference type="Proteomes" id="UP000187550">
    <property type="component" value="Unassembled WGS sequence"/>
</dbReference>
<accession>A0A1U7PMG6</accession>
<dbReference type="Gene3D" id="3.40.630.30">
    <property type="match status" value="2"/>
</dbReference>
<dbReference type="GO" id="GO:0016747">
    <property type="term" value="F:acyltransferase activity, transferring groups other than amino-acyl groups"/>
    <property type="evidence" value="ECO:0007669"/>
    <property type="project" value="InterPro"/>
</dbReference>
<dbReference type="AlphaFoldDB" id="A0A1U7PMG6"/>
<keyword evidence="2" id="KW-0012">Acyltransferase</keyword>
<dbReference type="Pfam" id="PF00583">
    <property type="entry name" value="Acetyltransf_1"/>
    <property type="match status" value="2"/>
</dbReference>
<dbReference type="SUPFAM" id="SSF55729">
    <property type="entry name" value="Acyl-CoA N-acyltransferases (Nat)"/>
    <property type="match status" value="2"/>
</dbReference>
<dbReference type="EMBL" id="FTPL01000001">
    <property type="protein sequence ID" value="SIT70133.1"/>
    <property type="molecule type" value="Genomic_DNA"/>
</dbReference>
<dbReference type="STRING" id="550447.SAMN05428946_0572"/>
<dbReference type="CDD" id="cd04301">
    <property type="entry name" value="NAT_SF"/>
    <property type="match status" value="1"/>
</dbReference>
<dbReference type="InterPro" id="IPR050832">
    <property type="entry name" value="Bact_Acetyltransf"/>
</dbReference>
<feature type="domain" description="N-acetyltransferase" evidence="3">
    <location>
        <begin position="4"/>
        <end position="159"/>
    </location>
</feature>
<dbReference type="PANTHER" id="PTHR43877">
    <property type="entry name" value="AMINOALKYLPHOSPHONATE N-ACETYLTRANSFERASE-RELATED-RELATED"/>
    <property type="match status" value="1"/>
</dbReference>
<dbReference type="InterPro" id="IPR016181">
    <property type="entry name" value="Acyl_CoA_acyltransferase"/>
</dbReference>
<dbReference type="InterPro" id="IPR000182">
    <property type="entry name" value="GNAT_dom"/>
</dbReference>
<evidence type="ECO:0000313" key="4">
    <source>
        <dbReference type="EMBL" id="SIT70133.1"/>
    </source>
</evidence>
<reference evidence="5" key="1">
    <citation type="submission" date="2017-01" db="EMBL/GenBank/DDBJ databases">
        <authorList>
            <person name="Varghese N."/>
            <person name="Submissions S."/>
        </authorList>
    </citation>
    <scope>NUCLEOTIDE SEQUENCE [LARGE SCALE GENOMIC DNA]</scope>
    <source>
        <strain evidence="5">MNA4</strain>
    </source>
</reference>
<sequence length="293" mass="32715">MGAYHIRPAGKPAAVADFLERLNRMPSSHIGYCGEDREEILQTLEDDFSDMGFDKSFWVAEEGGITIGALGLDIDEERKSAEVWGPFVAPGRPFKEVAERLWKEAAESVSGMAGRFEFFLNEENTDAAAFAERLGAVRTGRHVVLQAERRGFRAVDEPAFLYDRRYENAFRELHETEFPGTYLSPDELLDGLDGSNRLFVIPDEQRGIKGYVYVEAVPVHGEGTIEFIAVSPEHRRQGVATRLLRTGLAGLFDHEKIASIRLAVEGGNEAALGLYEAAGFRPVHRLTAWKLER</sequence>
<evidence type="ECO:0000313" key="5">
    <source>
        <dbReference type="Proteomes" id="UP000187550"/>
    </source>
</evidence>